<feature type="binding site" evidence="4">
    <location>
        <position position="129"/>
    </location>
    <ligand>
        <name>a divalent metal cation</name>
        <dbReference type="ChEBI" id="CHEBI:60240"/>
        <label>2</label>
    </ligand>
</feature>
<dbReference type="PANTHER" id="PTHR46124:SF4">
    <property type="entry name" value="HYDROLASE TATD"/>
    <property type="match status" value="1"/>
</dbReference>
<dbReference type="Pfam" id="PF01026">
    <property type="entry name" value="TatD_DNase"/>
    <property type="match status" value="1"/>
</dbReference>
<organism evidence="5 6">
    <name type="scientific">Candidatus Cryptobacteroides merdipullorum</name>
    <dbReference type="NCBI Taxonomy" id="2840771"/>
    <lineage>
        <taxon>Bacteria</taxon>
        <taxon>Pseudomonadati</taxon>
        <taxon>Bacteroidota</taxon>
        <taxon>Bacteroidia</taxon>
        <taxon>Bacteroidales</taxon>
        <taxon>Candidatus Cryptobacteroides</taxon>
    </lineage>
</organism>
<dbReference type="AlphaFoldDB" id="A0A9D1KI45"/>
<proteinExistence type="inferred from homology"/>
<dbReference type="PIRSF" id="PIRSF005902">
    <property type="entry name" value="DNase_TatD"/>
    <property type="match status" value="1"/>
</dbReference>
<sequence>MEFIDTHTHTFDAAFDGCEDEVIGRALDAGVSVMLQADIDSHERGRMLALTARHPGTLRHMLGLYPGSVREDWRDEIDALEAAYTPEAVAVGEIGLDYHYGKEFARQQKEALRVQLELAARWDLPVNIHLRDATGDFIEIIEDCRHLHLRGNLHAWSGSLETFSRIGRCGDWYAGIGGVVTFKKAAIAGELHRYPLDRILLETDAPYLTPVPHRGERNESAYIPLIAAEVARLTGNALETVAAATSANARKLFSL</sequence>
<dbReference type="InterPro" id="IPR001130">
    <property type="entry name" value="TatD-like"/>
</dbReference>
<feature type="binding site" evidence="4">
    <location>
        <position position="154"/>
    </location>
    <ligand>
        <name>a divalent metal cation</name>
        <dbReference type="ChEBI" id="CHEBI:60240"/>
        <label>2</label>
    </ligand>
</feature>
<name>A0A9D1KI45_9BACT</name>
<evidence type="ECO:0000256" key="3">
    <source>
        <dbReference type="ARBA" id="ARBA00022801"/>
    </source>
</evidence>
<feature type="binding site" evidence="4">
    <location>
        <position position="204"/>
    </location>
    <ligand>
        <name>a divalent metal cation</name>
        <dbReference type="ChEBI" id="CHEBI:60240"/>
        <label>1</label>
    </ligand>
</feature>
<dbReference type="GO" id="GO:0016788">
    <property type="term" value="F:hydrolase activity, acting on ester bonds"/>
    <property type="evidence" value="ECO:0007669"/>
    <property type="project" value="InterPro"/>
</dbReference>
<dbReference type="PANTHER" id="PTHR46124">
    <property type="entry name" value="D-AMINOACYL-TRNA DEACYLASE"/>
    <property type="match status" value="1"/>
</dbReference>
<gene>
    <name evidence="5" type="ORF">IAC35_06845</name>
</gene>
<evidence type="ECO:0000256" key="2">
    <source>
        <dbReference type="ARBA" id="ARBA00022723"/>
    </source>
</evidence>
<dbReference type="InterPro" id="IPR032466">
    <property type="entry name" value="Metal_Hydrolase"/>
</dbReference>
<feature type="binding site" evidence="4">
    <location>
        <position position="93"/>
    </location>
    <ligand>
        <name>a divalent metal cation</name>
        <dbReference type="ChEBI" id="CHEBI:60240"/>
        <label>1</label>
    </ligand>
</feature>
<reference evidence="5" key="2">
    <citation type="journal article" date="2021" name="PeerJ">
        <title>Extensive microbial diversity within the chicken gut microbiome revealed by metagenomics and culture.</title>
        <authorList>
            <person name="Gilroy R."/>
            <person name="Ravi A."/>
            <person name="Getino M."/>
            <person name="Pursley I."/>
            <person name="Horton D.L."/>
            <person name="Alikhan N.F."/>
            <person name="Baker D."/>
            <person name="Gharbi K."/>
            <person name="Hall N."/>
            <person name="Watson M."/>
            <person name="Adriaenssens E.M."/>
            <person name="Foster-Nyarko E."/>
            <person name="Jarju S."/>
            <person name="Secka A."/>
            <person name="Antonio M."/>
            <person name="Oren A."/>
            <person name="Chaudhuri R.R."/>
            <person name="La Ragione R."/>
            <person name="Hildebrand F."/>
            <person name="Pallen M.J."/>
        </authorList>
    </citation>
    <scope>NUCLEOTIDE SEQUENCE</scope>
    <source>
        <strain evidence="5">ChiHecec2B26-709</strain>
    </source>
</reference>
<comment type="similarity">
    <text evidence="1">Belongs to the metallo-dependent hydrolases superfamily. TatD-type hydrolase family.</text>
</comment>
<dbReference type="FunFam" id="3.20.20.140:FF:000005">
    <property type="entry name" value="TatD family hydrolase"/>
    <property type="match status" value="1"/>
</dbReference>
<dbReference type="CDD" id="cd01310">
    <property type="entry name" value="TatD_DNAse"/>
    <property type="match status" value="1"/>
</dbReference>
<dbReference type="GO" id="GO:0046872">
    <property type="term" value="F:metal ion binding"/>
    <property type="evidence" value="ECO:0007669"/>
    <property type="project" value="UniProtKB-KW"/>
</dbReference>
<feature type="binding site" evidence="4">
    <location>
        <position position="7"/>
    </location>
    <ligand>
        <name>a divalent metal cation</name>
        <dbReference type="ChEBI" id="CHEBI:60240"/>
        <label>1</label>
    </ligand>
</feature>
<evidence type="ECO:0000256" key="4">
    <source>
        <dbReference type="PIRSR" id="PIRSR005902-1"/>
    </source>
</evidence>
<dbReference type="Gene3D" id="3.20.20.140">
    <property type="entry name" value="Metal-dependent hydrolases"/>
    <property type="match status" value="1"/>
</dbReference>
<comment type="caution">
    <text evidence="5">The sequence shown here is derived from an EMBL/GenBank/DDBJ whole genome shotgun (WGS) entry which is preliminary data.</text>
</comment>
<dbReference type="GO" id="GO:0005829">
    <property type="term" value="C:cytosol"/>
    <property type="evidence" value="ECO:0007669"/>
    <property type="project" value="TreeGrafter"/>
</dbReference>
<dbReference type="Proteomes" id="UP000886881">
    <property type="component" value="Unassembled WGS sequence"/>
</dbReference>
<keyword evidence="3 5" id="KW-0378">Hydrolase</keyword>
<evidence type="ECO:0000313" key="5">
    <source>
        <dbReference type="EMBL" id="HIT47558.1"/>
    </source>
</evidence>
<protein>
    <submittedName>
        <fullName evidence="5">TatD family hydrolase</fullName>
    </submittedName>
</protein>
<dbReference type="SUPFAM" id="SSF51556">
    <property type="entry name" value="Metallo-dependent hydrolases"/>
    <property type="match status" value="1"/>
</dbReference>
<evidence type="ECO:0000313" key="6">
    <source>
        <dbReference type="Proteomes" id="UP000886881"/>
    </source>
</evidence>
<dbReference type="EMBL" id="DVLC01000123">
    <property type="protein sequence ID" value="HIT47558.1"/>
    <property type="molecule type" value="Genomic_DNA"/>
</dbReference>
<feature type="binding site" evidence="4">
    <location>
        <position position="9"/>
    </location>
    <ligand>
        <name>a divalent metal cation</name>
        <dbReference type="ChEBI" id="CHEBI:60240"/>
        <label>1</label>
    </ligand>
</feature>
<evidence type="ECO:0000256" key="1">
    <source>
        <dbReference type="ARBA" id="ARBA00009275"/>
    </source>
</evidence>
<keyword evidence="2 4" id="KW-0479">Metal-binding</keyword>
<accession>A0A9D1KI45</accession>
<reference evidence="5" key="1">
    <citation type="submission" date="2020-10" db="EMBL/GenBank/DDBJ databases">
        <authorList>
            <person name="Gilroy R."/>
        </authorList>
    </citation>
    <scope>NUCLEOTIDE SEQUENCE</scope>
    <source>
        <strain evidence="5">ChiHecec2B26-709</strain>
    </source>
</reference>